<evidence type="ECO:0000313" key="2">
    <source>
        <dbReference type="Proteomes" id="UP001151760"/>
    </source>
</evidence>
<proteinExistence type="predicted"/>
<comment type="caution">
    <text evidence="1">The sequence shown here is derived from an EMBL/GenBank/DDBJ whole genome shotgun (WGS) entry which is preliminary data.</text>
</comment>
<dbReference type="Proteomes" id="UP001151760">
    <property type="component" value="Unassembled WGS sequence"/>
</dbReference>
<protein>
    <submittedName>
        <fullName evidence="1">Uncharacterized protein</fullName>
    </submittedName>
</protein>
<reference evidence="1" key="2">
    <citation type="submission" date="2022-01" db="EMBL/GenBank/DDBJ databases">
        <authorList>
            <person name="Yamashiro T."/>
            <person name="Shiraishi A."/>
            <person name="Satake H."/>
            <person name="Nakayama K."/>
        </authorList>
    </citation>
    <scope>NUCLEOTIDE SEQUENCE</scope>
</reference>
<organism evidence="1 2">
    <name type="scientific">Tanacetum coccineum</name>
    <dbReference type="NCBI Taxonomy" id="301880"/>
    <lineage>
        <taxon>Eukaryota</taxon>
        <taxon>Viridiplantae</taxon>
        <taxon>Streptophyta</taxon>
        <taxon>Embryophyta</taxon>
        <taxon>Tracheophyta</taxon>
        <taxon>Spermatophyta</taxon>
        <taxon>Magnoliopsida</taxon>
        <taxon>eudicotyledons</taxon>
        <taxon>Gunneridae</taxon>
        <taxon>Pentapetalae</taxon>
        <taxon>asterids</taxon>
        <taxon>campanulids</taxon>
        <taxon>Asterales</taxon>
        <taxon>Asteraceae</taxon>
        <taxon>Asteroideae</taxon>
        <taxon>Anthemideae</taxon>
        <taxon>Anthemidinae</taxon>
        <taxon>Tanacetum</taxon>
    </lineage>
</organism>
<reference evidence="1" key="1">
    <citation type="journal article" date="2022" name="Int. J. Mol. Sci.">
        <title>Draft Genome of Tanacetum Coccineum: Genomic Comparison of Closely Related Tanacetum-Family Plants.</title>
        <authorList>
            <person name="Yamashiro T."/>
            <person name="Shiraishi A."/>
            <person name="Nakayama K."/>
            <person name="Satake H."/>
        </authorList>
    </citation>
    <scope>NUCLEOTIDE SEQUENCE</scope>
</reference>
<dbReference type="EMBL" id="BQNB010014859">
    <property type="protein sequence ID" value="GJT33202.1"/>
    <property type="molecule type" value="Genomic_DNA"/>
</dbReference>
<gene>
    <name evidence="1" type="ORF">Tco_0923621</name>
</gene>
<evidence type="ECO:0000313" key="1">
    <source>
        <dbReference type="EMBL" id="GJT33202.1"/>
    </source>
</evidence>
<keyword evidence="2" id="KW-1185">Reference proteome</keyword>
<accession>A0ABQ5D2X9</accession>
<sequence>MGFSSPTFRAGTGVSVEKTGGDVPSLPFVMPENVNKPEGIKRLVYHDLYLGGKALVEKENVGFDLTKSDLCPSFIEDHAAKGVGLRVVDCHTNNHREDDFMPLETIQRFLGIIGSRSFSSSKGRPSIRRGGYVIILNVTWIAIEW</sequence>
<name>A0ABQ5D2X9_9ASTR</name>